<comment type="similarity">
    <text evidence="1 11">Belongs to the poxviridae DNA-directed RNA polymerase 35 kDa subunit family.</text>
</comment>
<comment type="subunit">
    <text evidence="9">The DNA-dependent RNA polymerase used for intermediate and late genes expression consists of eight subunits 147 kDa, 133 kDa, 35 kDa, 30 kDa, 22 kDa, 19 kDa, 18 kDa and 7 kDa totalling more than 500 kDa in mass. The same holoenzyme, with the addition of the transcription-specificity factor RAP94, is used for early gene expression.</text>
</comment>
<evidence type="ECO:0000256" key="6">
    <source>
        <dbReference type="ARBA" id="ARBA00022695"/>
    </source>
</evidence>
<evidence type="ECO:0000313" key="12">
    <source>
        <dbReference type="EMBL" id="AAR07475.1"/>
    </source>
</evidence>
<comment type="subcellular location">
    <subcellularLocation>
        <location evidence="11">Virion</location>
    </subcellularLocation>
    <text evidence="11">All the enzymes and other proteins required to synthesize early mRNAs are packaged within the virion core along with the DNA genome. This is necessary because viral early mRNAs are synthesized within minutes after virus entry into the cell and are extruded through pores in the core particle.</text>
</comment>
<keyword evidence="4 11" id="KW-0240">DNA-directed RNA polymerase</keyword>
<evidence type="ECO:0000256" key="9">
    <source>
        <dbReference type="ARBA" id="ARBA00026040"/>
    </source>
</evidence>
<organismHost>
    <name type="scientific">Erythrocebus patas</name>
    <name type="common">Red guenon</name>
    <name type="synonym">Cercopithecus patas</name>
    <dbReference type="NCBI Taxonomy" id="9538"/>
</organismHost>
<evidence type="ECO:0000256" key="4">
    <source>
        <dbReference type="ARBA" id="ARBA00022478"/>
    </source>
</evidence>
<dbReference type="InterPro" id="IPR005059">
    <property type="entry name" value="DNA-dir_RNA_pol_35kDa_poxviral"/>
</dbReference>
<dbReference type="KEGG" id="vg:2943639"/>
<name>Q6TUQ1_YMTV5</name>
<organism evidence="12 13">
    <name type="scientific">Yaba monkey tumor virus (strain VR587)</name>
    <name type="common">YMTV</name>
    <dbReference type="NCBI Taxonomy" id="928314"/>
    <lineage>
        <taxon>Viruses</taxon>
        <taxon>Varidnaviria</taxon>
        <taxon>Bamfordvirae</taxon>
        <taxon>Nucleocytoviricota</taxon>
        <taxon>Pokkesviricetes</taxon>
        <taxon>Chitovirales</taxon>
        <taxon>Poxviridae</taxon>
        <taxon>Chordopoxvirinae</taxon>
        <taxon>Yatapoxvirus</taxon>
        <taxon>Yatapoxvirus yabapox</taxon>
        <taxon>Yaba monkey tumor virus</taxon>
    </lineage>
</organism>
<evidence type="ECO:0000256" key="7">
    <source>
        <dbReference type="ARBA" id="ARBA00022844"/>
    </source>
</evidence>
<organismHost>
    <name type="scientific">Macaca</name>
    <name type="common">macaques</name>
    <dbReference type="NCBI Taxonomy" id="9539"/>
</organismHost>
<comment type="catalytic activity">
    <reaction evidence="10 11">
        <text>RNA(n) + a ribonucleoside 5'-triphosphate = RNA(n+1) + diphosphate</text>
        <dbReference type="Rhea" id="RHEA:21248"/>
        <dbReference type="Rhea" id="RHEA-COMP:14527"/>
        <dbReference type="Rhea" id="RHEA-COMP:17342"/>
        <dbReference type="ChEBI" id="CHEBI:33019"/>
        <dbReference type="ChEBI" id="CHEBI:61557"/>
        <dbReference type="ChEBI" id="CHEBI:140395"/>
        <dbReference type="EC" id="2.7.7.6"/>
    </reaction>
</comment>
<reference evidence="12 13" key="1">
    <citation type="journal article" date="1995" name="J. Gen. Virol.">
        <title>Identification and characterization of the thymidine kinase gene of Yaba virus.</title>
        <authorList>
            <person name="Amano H."/>
            <person name="Ueda Y."/>
            <person name="Miyamura T."/>
        </authorList>
    </citation>
    <scope>NUCLEOTIDE SEQUENCE [LARGE SCALE GENOMIC DNA]</scope>
    <source>
        <strain evidence="13">VR587</strain>
    </source>
</reference>
<dbReference type="Pfam" id="PF03396">
    <property type="entry name" value="Pox_RNA_pol_35"/>
    <property type="match status" value="1"/>
</dbReference>
<dbReference type="GO" id="GO:0019083">
    <property type="term" value="P:viral transcription"/>
    <property type="evidence" value="ECO:0007669"/>
    <property type="project" value="UniProtKB-UniRule"/>
</dbReference>
<accession>Q6TUQ1</accession>
<sequence>MFRKERTLDIDLNPGLSTFIKHGFNTYVKWPLLNIGVVLNNTTTAVNEEWLTSIEHMPTRKIFYKYTCDVLKKKISFLVYINVSQTQEKNYISLYDFDFYVIDLDFTLKIVDKPKELKNTLLHIFQEYRVKNLQNIELIAFSSNTQINDKILENMNFLNIETFNREYNNIKPILSQKFVGCIPFIVTAPSGKLTFFIDDYEWINLKSHLNDIFNFLEEQLVFDVKSHKLETSVKENQNVSSYNSNSGTLYVNDLLTMCVVNFFGCNSRLNTYHRFDITKVDTYVFLNELSNAFKKIIDSI</sequence>
<evidence type="ECO:0000256" key="3">
    <source>
        <dbReference type="ARBA" id="ARBA00016965"/>
    </source>
</evidence>
<keyword evidence="13" id="KW-1185">Reference proteome</keyword>
<dbReference type="EC" id="2.7.7.6" evidence="2 11"/>
<evidence type="ECO:0000313" key="13">
    <source>
        <dbReference type="Proteomes" id="UP000008596"/>
    </source>
</evidence>
<dbReference type="GO" id="GO:0003677">
    <property type="term" value="F:DNA binding"/>
    <property type="evidence" value="ECO:0007669"/>
    <property type="project" value="UniProtKB-UniRule"/>
</dbReference>
<keyword evidence="7 11" id="KW-0946">Virion</keyword>
<dbReference type="PIRSF" id="PIRSF000746">
    <property type="entry name" value="Rpo35"/>
    <property type="match status" value="1"/>
</dbReference>
<keyword evidence="8 11" id="KW-0804">Transcription</keyword>
<evidence type="ECO:0000256" key="10">
    <source>
        <dbReference type="ARBA" id="ARBA00048552"/>
    </source>
</evidence>
<comment type="function">
    <text evidence="11">Part of the DNA-dependent RNA polymerase which catalyzes the transcription of viral DNA into RNA using the four ribonucleoside triphosphates as substrates. Responsible for the transcription of early, intermediate and late genes.</text>
</comment>
<dbReference type="Proteomes" id="UP000008596">
    <property type="component" value="Segment"/>
</dbReference>
<protein>
    <recommendedName>
        <fullName evidence="3 11">DNA-directed RNA polymerase 35 kDa subunit</fullName>
        <ecNumber evidence="2 11">2.7.7.6</ecNumber>
    </recommendedName>
</protein>
<evidence type="ECO:0000256" key="1">
    <source>
        <dbReference type="ARBA" id="ARBA00010538"/>
    </source>
</evidence>
<reference evidence="12 13" key="3">
    <citation type="journal article" date="2003" name="Proc. Natl. Acad. Sci. U.S.A.">
        <title>A secreted high-affinity inhibitor of human TNF from Tanapox virus.</title>
        <authorList>
            <person name="Brunetti C.R."/>
            <person name="Paulose-Murphy M."/>
            <person name="Singh R."/>
            <person name="Qin J."/>
            <person name="Barrett J.W."/>
            <person name="Tardivel A."/>
            <person name="Schneider P."/>
            <person name="Essani K."/>
            <person name="McFadden G."/>
        </authorList>
    </citation>
    <scope>NUCLEOTIDE SEQUENCE [LARGE SCALE GENOMIC DNA]</scope>
    <source>
        <strain evidence="13">VR587</strain>
    </source>
</reference>
<reference evidence="12 13" key="2">
    <citation type="journal article" date="2003" name="J. Virol.">
        <title>Complete genomic sequence and comparative analysis of the tumorigenic poxvirus Yaba monkey tumor virus.</title>
        <authorList>
            <person name="Brunetti C.R."/>
            <person name="Amano H."/>
            <person name="Ueda Y."/>
            <person name="Qin J."/>
            <person name="Miyamura T."/>
            <person name="Suzuki T."/>
            <person name="Li X."/>
            <person name="Barrett J.W."/>
            <person name="McFadden G."/>
        </authorList>
    </citation>
    <scope>NUCLEOTIDE SEQUENCE [LARGE SCALE GENOMIC DNA]</scope>
    <source>
        <strain evidence="13">VR587</strain>
    </source>
</reference>
<evidence type="ECO:0000256" key="8">
    <source>
        <dbReference type="ARBA" id="ARBA00023163"/>
    </source>
</evidence>
<proteinExistence type="inferred from homology"/>
<dbReference type="GeneID" id="2943639"/>
<keyword evidence="5 11" id="KW-0808">Transferase</keyword>
<organismHost>
    <name type="scientific">Homo sapiens</name>
    <name type="common">Human</name>
    <dbReference type="NCBI Taxonomy" id="9606"/>
</organismHost>
<dbReference type="GO" id="GO:0044423">
    <property type="term" value="C:virion component"/>
    <property type="evidence" value="ECO:0007669"/>
    <property type="project" value="UniProtKB-UniRule"/>
</dbReference>
<organismHost>
    <name type="scientific">Papio hamadryas</name>
    <name type="common">Hamadryas baboon</name>
    <dbReference type="NCBI Taxonomy" id="9557"/>
</organismHost>
<keyword evidence="6 11" id="KW-0548">Nucleotidyltransferase</keyword>
<dbReference type="RefSeq" id="NP_938374.1">
    <property type="nucleotide sequence ID" value="NC_005179.1"/>
</dbReference>
<evidence type="ECO:0000256" key="5">
    <source>
        <dbReference type="ARBA" id="ARBA00022679"/>
    </source>
</evidence>
<dbReference type="EMBL" id="AY386371">
    <property type="protein sequence ID" value="AAR07475.1"/>
    <property type="molecule type" value="Genomic_DNA"/>
</dbReference>
<dbReference type="GO" id="GO:0003899">
    <property type="term" value="F:DNA-directed RNA polymerase activity"/>
    <property type="evidence" value="ECO:0007669"/>
    <property type="project" value="UniProtKB-EC"/>
</dbReference>
<evidence type="ECO:0000256" key="11">
    <source>
        <dbReference type="PIRNR" id="PIRNR000746"/>
    </source>
</evidence>
<dbReference type="GO" id="GO:0000428">
    <property type="term" value="C:DNA-directed RNA polymerase complex"/>
    <property type="evidence" value="ECO:0007669"/>
    <property type="project" value="UniProtKB-UniRule"/>
</dbReference>
<evidence type="ECO:0000256" key="2">
    <source>
        <dbReference type="ARBA" id="ARBA00012418"/>
    </source>
</evidence>